<dbReference type="EMBL" id="MU276241">
    <property type="protein sequence ID" value="KAI0039977.1"/>
    <property type="molecule type" value="Genomic_DNA"/>
</dbReference>
<reference evidence="1" key="1">
    <citation type="submission" date="2021-02" db="EMBL/GenBank/DDBJ databases">
        <authorList>
            <consortium name="DOE Joint Genome Institute"/>
            <person name="Ahrendt S."/>
            <person name="Looney B.P."/>
            <person name="Miyauchi S."/>
            <person name="Morin E."/>
            <person name="Drula E."/>
            <person name="Courty P.E."/>
            <person name="Chicoki N."/>
            <person name="Fauchery L."/>
            <person name="Kohler A."/>
            <person name="Kuo A."/>
            <person name="Labutti K."/>
            <person name="Pangilinan J."/>
            <person name="Lipzen A."/>
            <person name="Riley R."/>
            <person name="Andreopoulos W."/>
            <person name="He G."/>
            <person name="Johnson J."/>
            <person name="Barry K.W."/>
            <person name="Grigoriev I.V."/>
            <person name="Nagy L."/>
            <person name="Hibbett D."/>
            <person name="Henrissat B."/>
            <person name="Matheny P.B."/>
            <person name="Labbe J."/>
            <person name="Martin F."/>
        </authorList>
    </citation>
    <scope>NUCLEOTIDE SEQUENCE</scope>
    <source>
        <strain evidence="1">FP105234-sp</strain>
    </source>
</reference>
<organism evidence="1 2">
    <name type="scientific">Auriscalpium vulgare</name>
    <dbReference type="NCBI Taxonomy" id="40419"/>
    <lineage>
        <taxon>Eukaryota</taxon>
        <taxon>Fungi</taxon>
        <taxon>Dikarya</taxon>
        <taxon>Basidiomycota</taxon>
        <taxon>Agaricomycotina</taxon>
        <taxon>Agaricomycetes</taxon>
        <taxon>Russulales</taxon>
        <taxon>Auriscalpiaceae</taxon>
        <taxon>Auriscalpium</taxon>
    </lineage>
</organism>
<keyword evidence="2" id="KW-1185">Reference proteome</keyword>
<evidence type="ECO:0000313" key="2">
    <source>
        <dbReference type="Proteomes" id="UP000814033"/>
    </source>
</evidence>
<accession>A0ACB8R7V3</accession>
<protein>
    <submittedName>
        <fullName evidence="1">Uncharacterized protein</fullName>
    </submittedName>
</protein>
<comment type="caution">
    <text evidence="1">The sequence shown here is derived from an EMBL/GenBank/DDBJ whole genome shotgun (WGS) entry which is preliminary data.</text>
</comment>
<name>A0ACB8R7V3_9AGAM</name>
<evidence type="ECO:0000313" key="1">
    <source>
        <dbReference type="EMBL" id="KAI0039977.1"/>
    </source>
</evidence>
<reference evidence="1" key="2">
    <citation type="journal article" date="2022" name="New Phytol.">
        <title>Evolutionary transition to the ectomycorrhizal habit in the genomes of a hyperdiverse lineage of mushroom-forming fungi.</title>
        <authorList>
            <person name="Looney B."/>
            <person name="Miyauchi S."/>
            <person name="Morin E."/>
            <person name="Drula E."/>
            <person name="Courty P.E."/>
            <person name="Kohler A."/>
            <person name="Kuo A."/>
            <person name="LaButti K."/>
            <person name="Pangilinan J."/>
            <person name="Lipzen A."/>
            <person name="Riley R."/>
            <person name="Andreopoulos W."/>
            <person name="He G."/>
            <person name="Johnson J."/>
            <person name="Nolan M."/>
            <person name="Tritt A."/>
            <person name="Barry K.W."/>
            <person name="Grigoriev I.V."/>
            <person name="Nagy L.G."/>
            <person name="Hibbett D."/>
            <person name="Henrissat B."/>
            <person name="Matheny P.B."/>
            <person name="Labbe J."/>
            <person name="Martin F.M."/>
        </authorList>
    </citation>
    <scope>NUCLEOTIDE SEQUENCE</scope>
    <source>
        <strain evidence="1">FP105234-sp</strain>
    </source>
</reference>
<gene>
    <name evidence="1" type="ORF">FA95DRAFT_1577247</name>
</gene>
<proteinExistence type="predicted"/>
<sequence length="395" mass="42062">MAGPSLVKFRIPSLAVDPRGTELSYTDSGPPPTRTAPGAHATPYTTIFAFHAMGFNAGIFAKLHPLAPSQNLRIVGVNRRGYSSSTPLTPSQAARPISGTDAQKTQHIVEGGAEAAAFIRAFVQKFDLPPRAPDGRGGGFAVLGWGSGCGIAMAAVRSMGLCTVVGGRAISVEEREWWAQQMRVLILQANSFARVPAFSRRYAEPPSITLGLDPPSASWSAHLDPSIPPPLQTPFHTSWVTSYFAHPGFARSHSSPTTSHPPTESSVPPLEYIVPSPHRRPTIYALTAAERAAIVEDRMNEEPAHFGSTEQIGAVFQSIVWEAAGARVRVAMICGTESAAEGIAGVFGAKAALEKVAADPSAASMKFDLVEGVNHFMVWDDPEKAISAYLRALED</sequence>
<dbReference type="Proteomes" id="UP000814033">
    <property type="component" value="Unassembled WGS sequence"/>
</dbReference>